<organism evidence="1 2">
    <name type="scientific">Pseudomonas veronii 1YdBTEX2</name>
    <dbReference type="NCBI Taxonomy" id="1295141"/>
    <lineage>
        <taxon>Bacteria</taxon>
        <taxon>Pseudomonadati</taxon>
        <taxon>Pseudomonadota</taxon>
        <taxon>Gammaproteobacteria</taxon>
        <taxon>Pseudomonadales</taxon>
        <taxon>Pseudomonadaceae</taxon>
        <taxon>Pseudomonas</taxon>
    </lineage>
</organism>
<dbReference type="Proteomes" id="UP000245431">
    <property type="component" value="Chromosome PVE_r1"/>
</dbReference>
<evidence type="ECO:0000313" key="2">
    <source>
        <dbReference type="Proteomes" id="UP000245431"/>
    </source>
</evidence>
<gene>
    <name evidence="1" type="ORF">PVE_R1G2662</name>
</gene>
<proteinExistence type="predicted"/>
<evidence type="ECO:0000313" key="1">
    <source>
        <dbReference type="EMBL" id="SBW80547.1"/>
    </source>
</evidence>
<accession>A0A1D3JWV0</accession>
<name>A0A1D3JWV0_PSEVE</name>
<dbReference type="EMBL" id="LT599583">
    <property type="protein sequence ID" value="SBW80547.1"/>
    <property type="molecule type" value="Genomic_DNA"/>
</dbReference>
<dbReference type="AlphaFoldDB" id="A0A1D3JWV0"/>
<sequence>MSAQKLFVYPRVVILTDQQVATDLYRRLKSRTLLWQMLIEHHDHPAPRARFNILAKVWGFHDHPDSHSTNIRTLIPR</sequence>
<reference evidence="2" key="1">
    <citation type="submission" date="2016-07" db="EMBL/GenBank/DDBJ databases">
        <authorList>
            <person name="Florea S."/>
            <person name="Webb J.S."/>
            <person name="Jaromczyk J."/>
            <person name="Schardl C.L."/>
        </authorList>
    </citation>
    <scope>NUCLEOTIDE SEQUENCE [LARGE SCALE GENOMIC DNA]</scope>
    <source>
        <strain evidence="2">1YdBTEX2</strain>
    </source>
</reference>
<protein>
    <submittedName>
        <fullName evidence="1">Uncharacterized protein</fullName>
    </submittedName>
</protein>